<accession>A0A8J3ZVV0</accession>
<evidence type="ECO:0000313" key="4">
    <source>
        <dbReference type="Proteomes" id="UP000635606"/>
    </source>
</evidence>
<organism evidence="3 4">
    <name type="scientific">Virgisporangium ochraceum</name>
    <dbReference type="NCBI Taxonomy" id="65505"/>
    <lineage>
        <taxon>Bacteria</taxon>
        <taxon>Bacillati</taxon>
        <taxon>Actinomycetota</taxon>
        <taxon>Actinomycetes</taxon>
        <taxon>Micromonosporales</taxon>
        <taxon>Micromonosporaceae</taxon>
        <taxon>Virgisporangium</taxon>
    </lineage>
</organism>
<dbReference type="InterPro" id="IPR000772">
    <property type="entry name" value="Ricin_B_lectin"/>
</dbReference>
<dbReference type="Pfam" id="PF00652">
    <property type="entry name" value="Ricin_B_lectin"/>
    <property type="match status" value="1"/>
</dbReference>
<gene>
    <name evidence="3" type="ORF">Voc01_055080</name>
</gene>
<dbReference type="EMBL" id="BOPH01000082">
    <property type="protein sequence ID" value="GIJ70591.1"/>
    <property type="molecule type" value="Genomic_DNA"/>
</dbReference>
<dbReference type="Gene3D" id="2.80.10.50">
    <property type="match status" value="1"/>
</dbReference>
<name>A0A8J3ZVV0_9ACTN</name>
<evidence type="ECO:0000256" key="1">
    <source>
        <dbReference type="SAM" id="SignalP"/>
    </source>
</evidence>
<keyword evidence="4" id="KW-1185">Reference proteome</keyword>
<dbReference type="AlphaFoldDB" id="A0A8J3ZVV0"/>
<feature type="signal peptide" evidence="1">
    <location>
        <begin position="1"/>
        <end position="25"/>
    </location>
</feature>
<dbReference type="SUPFAM" id="SSF50370">
    <property type="entry name" value="Ricin B-like lectins"/>
    <property type="match status" value="1"/>
</dbReference>
<proteinExistence type="predicted"/>
<protein>
    <recommendedName>
        <fullName evidence="2">Ricin B lectin domain-containing protein</fullName>
    </recommendedName>
</protein>
<dbReference type="Proteomes" id="UP000635606">
    <property type="component" value="Unassembled WGS sequence"/>
</dbReference>
<comment type="caution">
    <text evidence="3">The sequence shown here is derived from an EMBL/GenBank/DDBJ whole genome shotgun (WGS) entry which is preliminary data.</text>
</comment>
<dbReference type="InterPro" id="IPR035992">
    <property type="entry name" value="Ricin_B-like_lectins"/>
</dbReference>
<sequence>MLARFATAVVALVLAPSTIVQPARAAAPAEGVWLKNGSSSTLCLDGSVSQGVRMMRCNTASRYQQWAQIWIGLHSFELRNVGSDFRYCLDGSVSSGARLLPCNENDWQEWIEDESGNHLSNLAYGVRRSLDGSVSQGVRMNATSSSSLYQKWRFVVVR</sequence>
<feature type="domain" description="Ricin B lectin" evidence="2">
    <location>
        <begin position="37"/>
        <end position="152"/>
    </location>
</feature>
<dbReference type="CDD" id="cd23415">
    <property type="entry name" value="beta-trefoil_Ricin_AH"/>
    <property type="match status" value="1"/>
</dbReference>
<dbReference type="PROSITE" id="PS50231">
    <property type="entry name" value="RICIN_B_LECTIN"/>
    <property type="match status" value="1"/>
</dbReference>
<evidence type="ECO:0000313" key="3">
    <source>
        <dbReference type="EMBL" id="GIJ70591.1"/>
    </source>
</evidence>
<feature type="chain" id="PRO_5035162383" description="Ricin B lectin domain-containing protein" evidence="1">
    <location>
        <begin position="26"/>
        <end position="158"/>
    </location>
</feature>
<evidence type="ECO:0000259" key="2">
    <source>
        <dbReference type="Pfam" id="PF00652"/>
    </source>
</evidence>
<keyword evidence="1" id="KW-0732">Signal</keyword>
<reference evidence="3" key="1">
    <citation type="submission" date="2021-01" db="EMBL/GenBank/DDBJ databases">
        <title>Whole genome shotgun sequence of Virgisporangium ochraceum NBRC 16418.</title>
        <authorList>
            <person name="Komaki H."/>
            <person name="Tamura T."/>
        </authorList>
    </citation>
    <scope>NUCLEOTIDE SEQUENCE</scope>
    <source>
        <strain evidence="3">NBRC 16418</strain>
    </source>
</reference>